<dbReference type="InterPro" id="IPR036388">
    <property type="entry name" value="WH-like_DNA-bd_sf"/>
</dbReference>
<dbReference type="SMART" id="SM00421">
    <property type="entry name" value="HTH_LUXR"/>
    <property type="match status" value="1"/>
</dbReference>
<keyword evidence="3" id="KW-1185">Reference proteome</keyword>
<organism evidence="2 3">
    <name type="scientific">Pseudooceanicola nanhaiensis</name>
    <dbReference type="NCBI Taxonomy" id="375761"/>
    <lineage>
        <taxon>Bacteria</taxon>
        <taxon>Pseudomonadati</taxon>
        <taxon>Pseudomonadota</taxon>
        <taxon>Alphaproteobacteria</taxon>
        <taxon>Rhodobacterales</taxon>
        <taxon>Paracoccaceae</taxon>
        <taxon>Pseudooceanicola</taxon>
    </lineage>
</organism>
<comment type="caution">
    <text evidence="2">The sequence shown here is derived from an EMBL/GenBank/DDBJ whole genome shotgun (WGS) entry which is preliminary data.</text>
</comment>
<dbReference type="GO" id="GO:0003677">
    <property type="term" value="F:DNA binding"/>
    <property type="evidence" value="ECO:0007669"/>
    <property type="project" value="InterPro"/>
</dbReference>
<proteinExistence type="predicted"/>
<dbReference type="SUPFAM" id="SSF53474">
    <property type="entry name" value="alpha/beta-Hydrolases"/>
    <property type="match status" value="1"/>
</dbReference>
<gene>
    <name evidence="2" type="ORF">GCM10011534_01150</name>
</gene>
<dbReference type="AlphaFoldDB" id="A0A917W9J8"/>
<dbReference type="CDD" id="cd06170">
    <property type="entry name" value="LuxR_C_like"/>
    <property type="match status" value="1"/>
</dbReference>
<dbReference type="InterPro" id="IPR016032">
    <property type="entry name" value="Sig_transdc_resp-reg_C-effctor"/>
</dbReference>
<name>A0A917W9J8_9RHOB</name>
<dbReference type="Gene3D" id="1.10.10.10">
    <property type="entry name" value="Winged helix-like DNA-binding domain superfamily/Winged helix DNA-binding domain"/>
    <property type="match status" value="1"/>
</dbReference>
<evidence type="ECO:0000259" key="1">
    <source>
        <dbReference type="SMART" id="SM00421"/>
    </source>
</evidence>
<feature type="domain" description="HTH luxR-type" evidence="1">
    <location>
        <begin position="211"/>
        <end position="268"/>
    </location>
</feature>
<dbReference type="Gene3D" id="3.40.50.1820">
    <property type="entry name" value="alpha/beta hydrolase"/>
    <property type="match status" value="1"/>
</dbReference>
<dbReference type="InterPro" id="IPR000792">
    <property type="entry name" value="Tscrpt_reg_LuxR_C"/>
</dbReference>
<dbReference type="RefSeq" id="WP_028285093.1">
    <property type="nucleotide sequence ID" value="NZ_BMLF01000001.1"/>
</dbReference>
<dbReference type="GO" id="GO:0006355">
    <property type="term" value="P:regulation of DNA-templated transcription"/>
    <property type="evidence" value="ECO:0007669"/>
    <property type="project" value="InterPro"/>
</dbReference>
<sequence>MNKATVTGQPSDGDCIEDRIVSRIYGVALDPLSYGDLLDDWEELIAPVRQGTGREGPLRLPRADLGLHFRRLADFLDHAERDDRPRPEDEALAPYRRVAAFCVTRLLQTSAANDVAREIYGLDRGVALAGLPMVAEDLQELRERILELFSAATDESRLLRLHVGERGAPDETRAILFRLRRVTPDIGEPFVLVVTSHLRWPAGLSEALARSFGLTASEIEVLRGLTQSQSPREIADRRERSVETVRAQIKSLLQKTETRSQGDLVRLALSAMDVADPISETPATVPRTRWSGGGATLKRLPFRTLRRPDGRQVDYLLLGCPQGKPVVYLGSFLNLLRWPAAAEAEAGRRGLKIISVIRPGYMGSTPLPVDAPRLETVAADIAAIADAEGARRFPIVVLGQDANYASTLNGLFPGRITGVVGCAATLPVDYANDFEGMGRWHRFIYSSARYTPNLLPFMIRAALAMARRTDEGDFLRTVLAESPCDQALMRETEVLEAILAGTEEILKCPATPRALADEFRFRYQRGSDRLMQNLRGNFPVHMLHGAEDLHSRPETVAQRARDYPWVRFEQLEGAGSLVLFRHWDRVLDLVTVLTKK</sequence>
<reference evidence="2" key="2">
    <citation type="submission" date="2020-09" db="EMBL/GenBank/DDBJ databases">
        <authorList>
            <person name="Sun Q."/>
            <person name="Zhou Y."/>
        </authorList>
    </citation>
    <scope>NUCLEOTIDE SEQUENCE</scope>
    <source>
        <strain evidence="2">CGMCC 1.6293</strain>
    </source>
</reference>
<dbReference type="SUPFAM" id="SSF46894">
    <property type="entry name" value="C-terminal effector domain of the bipartite response regulators"/>
    <property type="match status" value="1"/>
</dbReference>
<evidence type="ECO:0000313" key="3">
    <source>
        <dbReference type="Proteomes" id="UP000649829"/>
    </source>
</evidence>
<dbReference type="Pfam" id="PF00196">
    <property type="entry name" value="GerE"/>
    <property type="match status" value="1"/>
</dbReference>
<dbReference type="Proteomes" id="UP000649829">
    <property type="component" value="Unassembled WGS sequence"/>
</dbReference>
<dbReference type="EMBL" id="BMLF01000001">
    <property type="protein sequence ID" value="GGL82821.1"/>
    <property type="molecule type" value="Genomic_DNA"/>
</dbReference>
<dbReference type="InterPro" id="IPR029058">
    <property type="entry name" value="AB_hydrolase_fold"/>
</dbReference>
<protein>
    <submittedName>
        <fullName evidence="2">Helix-turn-helix transcriptional regulator</fullName>
    </submittedName>
</protein>
<reference evidence="2" key="1">
    <citation type="journal article" date="2014" name="Int. J. Syst. Evol. Microbiol.">
        <title>Complete genome sequence of Corynebacterium casei LMG S-19264T (=DSM 44701T), isolated from a smear-ripened cheese.</title>
        <authorList>
            <consortium name="US DOE Joint Genome Institute (JGI-PGF)"/>
            <person name="Walter F."/>
            <person name="Albersmeier A."/>
            <person name="Kalinowski J."/>
            <person name="Ruckert C."/>
        </authorList>
    </citation>
    <scope>NUCLEOTIDE SEQUENCE</scope>
    <source>
        <strain evidence="2">CGMCC 1.6293</strain>
    </source>
</reference>
<evidence type="ECO:0000313" key="2">
    <source>
        <dbReference type="EMBL" id="GGL82821.1"/>
    </source>
</evidence>
<accession>A0A917W9J8</accession>